<dbReference type="AlphaFoldDB" id="A0A8J8MGU2"/>
<reference evidence="4" key="1">
    <citation type="submission" date="2020-07" db="EMBL/GenBank/DDBJ databases">
        <title>Vallitalea pronyensis genome.</title>
        <authorList>
            <person name="Postec A."/>
        </authorList>
    </citation>
    <scope>NUCLEOTIDE SEQUENCE</scope>
    <source>
        <strain evidence="4">FatNI3</strain>
    </source>
</reference>
<dbReference type="Pfam" id="PF13205">
    <property type="entry name" value="Big_5"/>
    <property type="match status" value="1"/>
</dbReference>
<evidence type="ECO:0000256" key="1">
    <source>
        <dbReference type="ARBA" id="ARBA00022729"/>
    </source>
</evidence>
<evidence type="ECO:0000256" key="2">
    <source>
        <dbReference type="ARBA" id="ARBA00022737"/>
    </source>
</evidence>
<organism evidence="4 5">
    <name type="scientific">Vallitalea pronyensis</name>
    <dbReference type="NCBI Taxonomy" id="1348613"/>
    <lineage>
        <taxon>Bacteria</taxon>
        <taxon>Bacillati</taxon>
        <taxon>Bacillota</taxon>
        <taxon>Clostridia</taxon>
        <taxon>Lachnospirales</taxon>
        <taxon>Vallitaleaceae</taxon>
        <taxon>Vallitalea</taxon>
    </lineage>
</organism>
<evidence type="ECO:0000313" key="4">
    <source>
        <dbReference type="EMBL" id="QUI21291.1"/>
    </source>
</evidence>
<proteinExistence type="predicted"/>
<evidence type="ECO:0000313" key="5">
    <source>
        <dbReference type="Proteomes" id="UP000683246"/>
    </source>
</evidence>
<dbReference type="Proteomes" id="UP000683246">
    <property type="component" value="Chromosome"/>
</dbReference>
<dbReference type="RefSeq" id="WP_212696756.1">
    <property type="nucleotide sequence ID" value="NZ_CP058649.1"/>
</dbReference>
<accession>A0A8J8MGU2</accession>
<evidence type="ECO:0000259" key="3">
    <source>
        <dbReference type="PROSITE" id="PS51272"/>
    </source>
</evidence>
<feature type="domain" description="SLH" evidence="3">
    <location>
        <begin position="28"/>
        <end position="93"/>
    </location>
</feature>
<gene>
    <name evidence="4" type="ORF">HZI73_02875</name>
</gene>
<dbReference type="EMBL" id="CP058649">
    <property type="protein sequence ID" value="QUI21291.1"/>
    <property type="molecule type" value="Genomic_DNA"/>
</dbReference>
<keyword evidence="1" id="KW-0732">Signal</keyword>
<dbReference type="KEGG" id="vpy:HZI73_02875"/>
<keyword evidence="5" id="KW-1185">Reference proteome</keyword>
<dbReference type="InterPro" id="IPR032812">
    <property type="entry name" value="SbsA_Ig"/>
</dbReference>
<protein>
    <recommendedName>
        <fullName evidence="3">SLH domain-containing protein</fullName>
    </recommendedName>
</protein>
<keyword evidence="2" id="KW-0677">Repeat</keyword>
<dbReference type="InterPro" id="IPR014755">
    <property type="entry name" value="Cu-Rt/internalin_Ig-like"/>
</dbReference>
<sequence>MTRYRSIVMLLRLQGLEDDMLAFDFEGKDTFADAEGQNDYQKRLMAYLKANPEIGVAGYPDGTFRPYQKINSQEYAKVLLESLNYEDPADYTWGTVPAKAAEIGLVGDASDVNMATIIKELHFAVFTYDALTLFAKGSDVTLGEELGTPIVITKLDVKSVVSVNSSIQDVKLNKTTVVAPSTSVFKLVDSDNKEAAIESAHIRDNGTTIRLKTDALKANALYTLTYDGTAYKFVAKAADTDKPELTSAVATANKTVQLNFSEEVDANALIASNYTIDGLTVSSAAYEVDADDNPIKTTIILTTSSQEQGTIYKVVVKNVTDLSENVISTDHDEYQFGGLPKDEDKPELQSTVSLTNTSVELIFSEALDEAKAENVANYSIEGLDVLKAERQTDKSRVILTTSAQQTTTIYKVVVTGVTDLEGNMIDSDHDESLFAGIAPDSTKPRLVAATPLTNTTVKVIFDEKVDEVTAENAANYTIDGLTITSAERQDNEAEVVLTTSAQSSPHVYTVKVENVTDLVGNVIDSDHDDKAFAGKAVDTQKPEVKDAQSLGNMSVKVTFNEPMDKEFAELPYNYYLGAELGYPTKVVKDTTVTDGTVWILTTAKQASKVYTVDVTGVTDLSGNVLNEDKDTAEFAGIGTDDTSAPAVNSAVALNNNTVVVTFSEELDPATVVEGNFTFAYSSGNEHASHKLPENATKVILSDDKRTATLLFSGVTMKSGVIYKVTVANVTDAAGNAVSATTNNSALFASTSVSNPAPKVTSAMLLNNQTLKIMFSEPIMIDGSIDTDDVTITHDKTGVDEFTGTIQNTVLASDKMSLTIYYTGDTFESAVLYTAEVESAKVKDVFGLVMLDTENDNNKVLFGGINTEVKGAKISNIVSIDNNTFDIIFDQIVDVASLVNTDVKVKKDSTEITPVLVRAEGSDGNKVRVFFSGTPFDSSIVYDVELNKDHVINKNGLVMDDNTSKFVSVTTENAAPRLLTAVATSSDTVKVTFSEFVQGVDSSDFSIDGYTVDSVAKVDDKTYTLTLDTDTTTGELLVVSIQSSSDIKDEANVGSVDTDKTAKFVAK</sequence>
<dbReference type="Gene3D" id="2.60.40.1220">
    <property type="match status" value="7"/>
</dbReference>
<dbReference type="PROSITE" id="PS51272">
    <property type="entry name" value="SLH"/>
    <property type="match status" value="1"/>
</dbReference>
<name>A0A8J8MGU2_9FIRM</name>
<dbReference type="InterPro" id="IPR001119">
    <property type="entry name" value="SLH_dom"/>
</dbReference>